<sequence length="299" mass="31547">MGRAQANMLLLLAGAIWGAGFVAQSTAMDDMGPFLFIGLRFVLATLVCLPFAWMEARRASEKLDRASVKGFVWIGVALFLGMASQQVGLLSTSVTNSGILTGLYVVFVPVLSVIFLRQRPHAVIWPASAVAFCGIWLLSSGSMTGLSVGDLLTILCAVFWAIQVTLIGYFGQSSGRPLALSCVQFAICAALSLAVAVAIEPIRLDAIAAAAPEVLYSGIFASGLAFSLQAVGQRFTTPAQAAICLSSEALFAALFGALLLSERFTIAGYLGCLLIFLAILTVEIVPLTRNKLMQDQAAD</sequence>
<dbReference type="SUPFAM" id="SSF103481">
    <property type="entry name" value="Multidrug resistance efflux transporter EmrE"/>
    <property type="match status" value="2"/>
</dbReference>
<feature type="transmembrane region" description="Helical" evidence="6">
    <location>
        <begin position="66"/>
        <end position="85"/>
    </location>
</feature>
<dbReference type="PANTHER" id="PTHR42920">
    <property type="entry name" value="OS03G0707200 PROTEIN-RELATED"/>
    <property type="match status" value="1"/>
</dbReference>
<dbReference type="PANTHER" id="PTHR42920:SF5">
    <property type="entry name" value="EAMA DOMAIN-CONTAINING PROTEIN"/>
    <property type="match status" value="1"/>
</dbReference>
<dbReference type="RefSeq" id="WP_220229499.1">
    <property type="nucleotide sequence ID" value="NZ_JAICBX010000003.1"/>
</dbReference>
<feature type="transmembrane region" description="Helical" evidence="6">
    <location>
        <begin position="239"/>
        <end position="260"/>
    </location>
</feature>
<feature type="transmembrane region" description="Helical" evidence="6">
    <location>
        <begin position="33"/>
        <end position="54"/>
    </location>
</feature>
<keyword evidence="5 6" id="KW-0472">Membrane</keyword>
<dbReference type="InterPro" id="IPR051258">
    <property type="entry name" value="Diverse_Substrate_Transporter"/>
</dbReference>
<evidence type="ECO:0000256" key="5">
    <source>
        <dbReference type="ARBA" id="ARBA00023136"/>
    </source>
</evidence>
<comment type="caution">
    <text evidence="8">The sequence shown here is derived from an EMBL/GenBank/DDBJ whole genome shotgun (WGS) entry which is preliminary data.</text>
</comment>
<evidence type="ECO:0000256" key="4">
    <source>
        <dbReference type="ARBA" id="ARBA00022989"/>
    </source>
</evidence>
<evidence type="ECO:0000256" key="1">
    <source>
        <dbReference type="ARBA" id="ARBA00004651"/>
    </source>
</evidence>
<comment type="subcellular location">
    <subcellularLocation>
        <location evidence="1">Cell membrane</location>
        <topology evidence="1">Multi-pass membrane protein</topology>
    </subcellularLocation>
</comment>
<feature type="domain" description="EamA" evidence="7">
    <location>
        <begin position="7"/>
        <end position="139"/>
    </location>
</feature>
<feature type="transmembrane region" description="Helical" evidence="6">
    <location>
        <begin position="123"/>
        <end position="139"/>
    </location>
</feature>
<feature type="transmembrane region" description="Helical" evidence="6">
    <location>
        <begin position="178"/>
        <end position="199"/>
    </location>
</feature>
<dbReference type="EMBL" id="JAICBX010000003">
    <property type="protein sequence ID" value="MBW8638768.1"/>
    <property type="molecule type" value="Genomic_DNA"/>
</dbReference>
<feature type="transmembrane region" description="Helical" evidence="6">
    <location>
        <begin position="151"/>
        <end position="171"/>
    </location>
</feature>
<dbReference type="GO" id="GO:0005886">
    <property type="term" value="C:plasma membrane"/>
    <property type="evidence" value="ECO:0007669"/>
    <property type="project" value="UniProtKB-SubCell"/>
</dbReference>
<evidence type="ECO:0000256" key="6">
    <source>
        <dbReference type="SAM" id="Phobius"/>
    </source>
</evidence>
<organism evidence="8 9">
    <name type="scientific">Flavimaribacter sediminis</name>
    <dbReference type="NCBI Taxonomy" id="2865987"/>
    <lineage>
        <taxon>Bacteria</taxon>
        <taxon>Pseudomonadati</taxon>
        <taxon>Pseudomonadota</taxon>
        <taxon>Alphaproteobacteria</taxon>
        <taxon>Hyphomicrobiales</taxon>
        <taxon>Rhizobiaceae</taxon>
        <taxon>Flavimaribacter</taxon>
    </lineage>
</organism>
<dbReference type="AlphaFoldDB" id="A0AAE3D2N3"/>
<feature type="transmembrane region" description="Helical" evidence="6">
    <location>
        <begin position="266"/>
        <end position="285"/>
    </location>
</feature>
<keyword evidence="4 6" id="KW-1133">Transmembrane helix</keyword>
<feature type="transmembrane region" description="Helical" evidence="6">
    <location>
        <begin position="214"/>
        <end position="232"/>
    </location>
</feature>
<proteinExistence type="predicted"/>
<dbReference type="Proteomes" id="UP001196509">
    <property type="component" value="Unassembled WGS sequence"/>
</dbReference>
<name>A0AAE3D2N3_9HYPH</name>
<dbReference type="InterPro" id="IPR037185">
    <property type="entry name" value="EmrE-like"/>
</dbReference>
<gene>
    <name evidence="8" type="ORF">K1W69_16350</name>
</gene>
<keyword evidence="9" id="KW-1185">Reference proteome</keyword>
<reference evidence="8" key="1">
    <citation type="submission" date="2021-08" db="EMBL/GenBank/DDBJ databases">
        <title>Hoeflea bacterium WL0058 sp. nov., isolated from the sediment.</title>
        <authorList>
            <person name="Wang L."/>
            <person name="Zhang D."/>
        </authorList>
    </citation>
    <scope>NUCLEOTIDE SEQUENCE</scope>
    <source>
        <strain evidence="8">WL0058</strain>
    </source>
</reference>
<keyword evidence="2" id="KW-1003">Cell membrane</keyword>
<evidence type="ECO:0000256" key="3">
    <source>
        <dbReference type="ARBA" id="ARBA00022692"/>
    </source>
</evidence>
<dbReference type="Pfam" id="PF00892">
    <property type="entry name" value="EamA"/>
    <property type="match status" value="2"/>
</dbReference>
<accession>A0AAE3D2N3</accession>
<feature type="domain" description="EamA" evidence="7">
    <location>
        <begin position="149"/>
        <end position="281"/>
    </location>
</feature>
<evidence type="ECO:0000256" key="2">
    <source>
        <dbReference type="ARBA" id="ARBA00022475"/>
    </source>
</evidence>
<keyword evidence="3 6" id="KW-0812">Transmembrane</keyword>
<evidence type="ECO:0000313" key="9">
    <source>
        <dbReference type="Proteomes" id="UP001196509"/>
    </source>
</evidence>
<evidence type="ECO:0000313" key="8">
    <source>
        <dbReference type="EMBL" id="MBW8638768.1"/>
    </source>
</evidence>
<dbReference type="InterPro" id="IPR000620">
    <property type="entry name" value="EamA_dom"/>
</dbReference>
<evidence type="ECO:0000259" key="7">
    <source>
        <dbReference type="Pfam" id="PF00892"/>
    </source>
</evidence>
<protein>
    <submittedName>
        <fullName evidence="8">DMT family transporter</fullName>
    </submittedName>
</protein>
<feature type="transmembrane region" description="Helical" evidence="6">
    <location>
        <begin position="97"/>
        <end position="116"/>
    </location>
</feature>